<keyword evidence="4" id="KW-0808">Transferase</keyword>
<dbReference type="Gene3D" id="3.40.50.450">
    <property type="match status" value="1"/>
</dbReference>
<dbReference type="Proteomes" id="UP001379533">
    <property type="component" value="Chromosome"/>
</dbReference>
<evidence type="ECO:0000256" key="7">
    <source>
        <dbReference type="ARBA" id="ARBA00022842"/>
    </source>
</evidence>
<dbReference type="EMBL" id="CP089982">
    <property type="protein sequence ID" value="WXA91742.1"/>
    <property type="molecule type" value="Genomic_DNA"/>
</dbReference>
<evidence type="ECO:0000256" key="4">
    <source>
        <dbReference type="ARBA" id="ARBA00022679"/>
    </source>
</evidence>
<feature type="domain" description="Phosphofructokinase" evidence="10">
    <location>
        <begin position="15"/>
        <end position="90"/>
    </location>
</feature>
<sequence>MTPGFEPPRALGRRVCLLGGGGDAPGVNAIVRGFVHAAHRYGFEVYRSRYGFEGLLDPELDLTPPMRSDVRGILPMGGCILGCSTRVNPFFMPAPGRFGTLDLASPSSIA</sequence>
<accession>A0ABZ2JZ29</accession>
<evidence type="ECO:0000256" key="2">
    <source>
        <dbReference type="ARBA" id="ARBA00004679"/>
    </source>
</evidence>
<organism evidence="11 12">
    <name type="scientific">Pendulispora brunnea</name>
    <dbReference type="NCBI Taxonomy" id="2905690"/>
    <lineage>
        <taxon>Bacteria</taxon>
        <taxon>Pseudomonadati</taxon>
        <taxon>Myxococcota</taxon>
        <taxon>Myxococcia</taxon>
        <taxon>Myxococcales</taxon>
        <taxon>Sorangiineae</taxon>
        <taxon>Pendulisporaceae</taxon>
        <taxon>Pendulispora</taxon>
    </lineage>
</organism>
<dbReference type="PANTHER" id="PTHR13697">
    <property type="entry name" value="PHOSPHOFRUCTOKINASE"/>
    <property type="match status" value="1"/>
</dbReference>
<reference evidence="11 12" key="1">
    <citation type="submission" date="2021-12" db="EMBL/GenBank/DDBJ databases">
        <title>Discovery of the Pendulisporaceae a myxobacterial family with distinct sporulation behavior and unique specialized metabolism.</title>
        <authorList>
            <person name="Garcia R."/>
            <person name="Popoff A."/>
            <person name="Bader C.D."/>
            <person name="Loehr J."/>
            <person name="Walesch S."/>
            <person name="Walt C."/>
            <person name="Boldt J."/>
            <person name="Bunk B."/>
            <person name="Haeckl F.J.F.P.J."/>
            <person name="Gunesch A.P."/>
            <person name="Birkelbach J."/>
            <person name="Nuebel U."/>
            <person name="Pietschmann T."/>
            <person name="Bach T."/>
            <person name="Mueller R."/>
        </authorList>
    </citation>
    <scope>NUCLEOTIDE SEQUENCE [LARGE SCALE GENOMIC DNA]</scope>
    <source>
        <strain evidence="11 12">MSr12523</strain>
    </source>
</reference>
<evidence type="ECO:0000259" key="10">
    <source>
        <dbReference type="Pfam" id="PF00365"/>
    </source>
</evidence>
<name>A0ABZ2JZ29_9BACT</name>
<protein>
    <submittedName>
        <fullName evidence="11">6-phosphofructokinase</fullName>
    </submittedName>
</protein>
<keyword evidence="8" id="KW-0324">Glycolysis</keyword>
<keyword evidence="5" id="KW-0479">Metal-binding</keyword>
<dbReference type="InterPro" id="IPR000023">
    <property type="entry name" value="Phosphofructokinase_dom"/>
</dbReference>
<gene>
    <name evidence="11" type="ORF">LZC95_35485</name>
</gene>
<evidence type="ECO:0000256" key="3">
    <source>
        <dbReference type="ARBA" id="ARBA00022490"/>
    </source>
</evidence>
<dbReference type="PANTHER" id="PTHR13697:SF52">
    <property type="entry name" value="ATP-DEPENDENT 6-PHOSPHOFRUCTOKINASE 3"/>
    <property type="match status" value="1"/>
</dbReference>
<comment type="similarity">
    <text evidence="9">Belongs to the phosphofructokinase type A (PFKA) family.</text>
</comment>
<evidence type="ECO:0000256" key="1">
    <source>
        <dbReference type="ARBA" id="ARBA00001946"/>
    </source>
</evidence>
<comment type="cofactor">
    <cofactor evidence="1">
        <name>Mg(2+)</name>
        <dbReference type="ChEBI" id="CHEBI:18420"/>
    </cofactor>
</comment>
<evidence type="ECO:0000256" key="9">
    <source>
        <dbReference type="ARBA" id="ARBA00038478"/>
    </source>
</evidence>
<keyword evidence="7" id="KW-0460">Magnesium</keyword>
<evidence type="ECO:0000256" key="6">
    <source>
        <dbReference type="ARBA" id="ARBA00022777"/>
    </source>
</evidence>
<dbReference type="Pfam" id="PF00365">
    <property type="entry name" value="PFK"/>
    <property type="match status" value="1"/>
</dbReference>
<comment type="pathway">
    <text evidence="2">Carbohydrate degradation; glycolysis; D-glyceraldehyde 3-phosphate and glycerone phosphate from D-glucose: step 3/4.</text>
</comment>
<dbReference type="InterPro" id="IPR022953">
    <property type="entry name" value="ATP_PFK"/>
</dbReference>
<evidence type="ECO:0000313" key="12">
    <source>
        <dbReference type="Proteomes" id="UP001379533"/>
    </source>
</evidence>
<evidence type="ECO:0000256" key="8">
    <source>
        <dbReference type="ARBA" id="ARBA00023152"/>
    </source>
</evidence>
<keyword evidence="3" id="KW-0963">Cytoplasm</keyword>
<dbReference type="PRINTS" id="PR00476">
    <property type="entry name" value="PHFRCTKINASE"/>
</dbReference>
<keyword evidence="12" id="KW-1185">Reference proteome</keyword>
<dbReference type="RefSeq" id="WP_394842365.1">
    <property type="nucleotide sequence ID" value="NZ_CP089982.1"/>
</dbReference>
<dbReference type="SUPFAM" id="SSF53784">
    <property type="entry name" value="Phosphofructokinase"/>
    <property type="match status" value="1"/>
</dbReference>
<proteinExistence type="inferred from homology"/>
<evidence type="ECO:0000256" key="5">
    <source>
        <dbReference type="ARBA" id="ARBA00022723"/>
    </source>
</evidence>
<keyword evidence="6" id="KW-0418">Kinase</keyword>
<evidence type="ECO:0000313" key="11">
    <source>
        <dbReference type="EMBL" id="WXA91742.1"/>
    </source>
</evidence>
<dbReference type="InterPro" id="IPR035966">
    <property type="entry name" value="PKF_sf"/>
</dbReference>